<keyword evidence="2" id="KW-1185">Reference proteome</keyword>
<comment type="caution">
    <text evidence="1">The sequence shown here is derived from an EMBL/GenBank/DDBJ whole genome shotgun (WGS) entry which is preliminary data.</text>
</comment>
<sequence length="90" mass="10509">MKERTFYPQEYMDDLDMALTEDGYWGYPELATEEKGEKLVELLEECALAYIANIEEKIGKLGGRQSSFIDEETSVNTSWGLMFFFWCNKN</sequence>
<protein>
    <submittedName>
        <fullName evidence="1">Uncharacterized protein</fullName>
    </submittedName>
</protein>
<evidence type="ECO:0000313" key="1">
    <source>
        <dbReference type="EMBL" id="MFD0958123.1"/>
    </source>
</evidence>
<gene>
    <name evidence="1" type="ORF">ACFQ2I_01835</name>
</gene>
<reference evidence="2" key="1">
    <citation type="journal article" date="2019" name="Int. J. Syst. Evol. Microbiol.">
        <title>The Global Catalogue of Microorganisms (GCM) 10K type strain sequencing project: providing services to taxonomists for standard genome sequencing and annotation.</title>
        <authorList>
            <consortium name="The Broad Institute Genomics Platform"/>
            <consortium name="The Broad Institute Genome Sequencing Center for Infectious Disease"/>
            <person name="Wu L."/>
            <person name="Ma J."/>
        </authorList>
    </citation>
    <scope>NUCLEOTIDE SEQUENCE [LARGE SCALE GENOMIC DNA]</scope>
    <source>
        <strain evidence="2">CCUG 59129</strain>
    </source>
</reference>
<evidence type="ECO:0000313" key="2">
    <source>
        <dbReference type="Proteomes" id="UP001596989"/>
    </source>
</evidence>
<dbReference type="Proteomes" id="UP001596989">
    <property type="component" value="Unassembled WGS sequence"/>
</dbReference>
<accession>A0ABW3HKS7</accession>
<dbReference type="EMBL" id="JBHTJZ010000004">
    <property type="protein sequence ID" value="MFD0958123.1"/>
    <property type="molecule type" value="Genomic_DNA"/>
</dbReference>
<name>A0ABW3HKS7_9BACL</name>
<proteinExistence type="predicted"/>
<organism evidence="1 2">
    <name type="scientific">Paenibacillus chungangensis</name>
    <dbReference type="NCBI Taxonomy" id="696535"/>
    <lineage>
        <taxon>Bacteria</taxon>
        <taxon>Bacillati</taxon>
        <taxon>Bacillota</taxon>
        <taxon>Bacilli</taxon>
        <taxon>Bacillales</taxon>
        <taxon>Paenibacillaceae</taxon>
        <taxon>Paenibacillus</taxon>
    </lineage>
</organism>
<dbReference type="RefSeq" id="WP_377561767.1">
    <property type="nucleotide sequence ID" value="NZ_JBHTJZ010000004.1"/>
</dbReference>